<dbReference type="Pfam" id="PF04542">
    <property type="entry name" value="Sigma70_r2"/>
    <property type="match status" value="1"/>
</dbReference>
<dbReference type="InterPro" id="IPR013324">
    <property type="entry name" value="RNA_pol_sigma_r3/r4-like"/>
</dbReference>
<dbReference type="NCBIfam" id="TIGR02937">
    <property type="entry name" value="sigma70-ECF"/>
    <property type="match status" value="1"/>
</dbReference>
<dbReference type="Gene3D" id="1.10.10.10">
    <property type="entry name" value="Winged helix-like DNA-binding domain superfamily/Winged helix DNA-binding domain"/>
    <property type="match status" value="2"/>
</dbReference>
<keyword evidence="3" id="KW-0238">DNA-binding</keyword>
<evidence type="ECO:0000256" key="1">
    <source>
        <dbReference type="ARBA" id="ARBA00023015"/>
    </source>
</evidence>
<evidence type="ECO:0000259" key="6">
    <source>
        <dbReference type="Pfam" id="PF04542"/>
    </source>
</evidence>
<dbReference type="Gene3D" id="1.10.601.10">
    <property type="entry name" value="RNA Polymerase Primary Sigma Factor"/>
    <property type="match status" value="1"/>
</dbReference>
<dbReference type="InterPro" id="IPR050239">
    <property type="entry name" value="Sigma-70_RNA_pol_init_factors"/>
</dbReference>
<evidence type="ECO:0000256" key="3">
    <source>
        <dbReference type="ARBA" id="ARBA00023125"/>
    </source>
</evidence>
<evidence type="ECO:0000256" key="4">
    <source>
        <dbReference type="ARBA" id="ARBA00023163"/>
    </source>
</evidence>
<dbReference type="PANTHER" id="PTHR30603">
    <property type="entry name" value="RNA POLYMERASE SIGMA FACTOR RPO"/>
    <property type="match status" value="1"/>
</dbReference>
<dbReference type="GO" id="GO:0003677">
    <property type="term" value="F:DNA binding"/>
    <property type="evidence" value="ECO:0007669"/>
    <property type="project" value="UniProtKB-KW"/>
</dbReference>
<sequence>LKMHQLEQIIAESVNRDITSEDIEAIKQELAGLQELVNETPKQLDKRLRSMDSVFAQYEHTKRELSSANLRLVVSIAKKYRNRGLSFLDLIQEGNTGLMRAVDKYEYRRGYKFSTYATWWIRQAITRAIADHARTIRIPVHMIETMSRLRMASKTLLQKLGREPTVEEIAEEAEMSIEETRRVLKISKHPISLDRPIGESEDSYFGDFIEDDDVDSPVASAAQEMLKERIDIVLKTLSYREREIVKLRFGIGDGYT</sequence>
<dbReference type="InterPro" id="IPR013325">
    <property type="entry name" value="RNA_pol_sigma_r2"/>
</dbReference>
<reference evidence="7" key="1">
    <citation type="journal article" date="2014" name="Front. Microbiol.">
        <title>High frequency of phylogenetically diverse reductive dehalogenase-homologous genes in deep subseafloor sedimentary metagenomes.</title>
        <authorList>
            <person name="Kawai M."/>
            <person name="Futagami T."/>
            <person name="Toyoda A."/>
            <person name="Takaki Y."/>
            <person name="Nishi S."/>
            <person name="Hori S."/>
            <person name="Arai W."/>
            <person name="Tsubouchi T."/>
            <person name="Morono Y."/>
            <person name="Uchiyama I."/>
            <person name="Ito T."/>
            <person name="Fujiyama A."/>
            <person name="Inagaki F."/>
            <person name="Takami H."/>
        </authorList>
    </citation>
    <scope>NUCLEOTIDE SEQUENCE</scope>
    <source>
        <strain evidence="7">Expedition CK06-06</strain>
    </source>
</reference>
<evidence type="ECO:0000256" key="2">
    <source>
        <dbReference type="ARBA" id="ARBA00023082"/>
    </source>
</evidence>
<dbReference type="EMBL" id="BARU01034580">
    <property type="protein sequence ID" value="GAH65229.1"/>
    <property type="molecule type" value="Genomic_DNA"/>
</dbReference>
<feature type="domain" description="RNA polymerase sigma-70 region 2" evidence="6">
    <location>
        <begin position="67"/>
        <end position="135"/>
    </location>
</feature>
<organism evidence="7">
    <name type="scientific">marine sediment metagenome</name>
    <dbReference type="NCBI Taxonomy" id="412755"/>
    <lineage>
        <taxon>unclassified sequences</taxon>
        <taxon>metagenomes</taxon>
        <taxon>ecological metagenomes</taxon>
    </lineage>
</organism>
<evidence type="ECO:0000259" key="5">
    <source>
        <dbReference type="Pfam" id="PF04539"/>
    </source>
</evidence>
<protein>
    <recommendedName>
        <fullName evidence="8">RNA polymerase sigma-70 domain-containing protein</fullName>
    </recommendedName>
</protein>
<proteinExistence type="predicted"/>
<keyword evidence="1" id="KW-0805">Transcription regulation</keyword>
<feature type="non-terminal residue" evidence="7">
    <location>
        <position position="1"/>
    </location>
</feature>
<dbReference type="AlphaFoldDB" id="X1IGI0"/>
<dbReference type="InterPro" id="IPR000943">
    <property type="entry name" value="RNA_pol_sigma70"/>
</dbReference>
<dbReference type="GO" id="GO:0016987">
    <property type="term" value="F:sigma factor activity"/>
    <property type="evidence" value="ECO:0007669"/>
    <property type="project" value="UniProtKB-KW"/>
</dbReference>
<dbReference type="SUPFAM" id="SSF88946">
    <property type="entry name" value="Sigma2 domain of RNA polymerase sigma factors"/>
    <property type="match status" value="1"/>
</dbReference>
<feature type="non-terminal residue" evidence="7">
    <location>
        <position position="256"/>
    </location>
</feature>
<dbReference type="InterPro" id="IPR007627">
    <property type="entry name" value="RNA_pol_sigma70_r2"/>
</dbReference>
<gene>
    <name evidence="7" type="ORF">S03H2_54259</name>
</gene>
<dbReference type="FunFam" id="1.10.601.10:FF:000001">
    <property type="entry name" value="RNA polymerase sigma factor SigA"/>
    <property type="match status" value="1"/>
</dbReference>
<dbReference type="InterPro" id="IPR036388">
    <property type="entry name" value="WH-like_DNA-bd_sf"/>
</dbReference>
<evidence type="ECO:0000313" key="7">
    <source>
        <dbReference type="EMBL" id="GAH65229.1"/>
    </source>
</evidence>
<name>X1IGI0_9ZZZZ</name>
<feature type="domain" description="RNA polymerase sigma-70 region 3" evidence="5">
    <location>
        <begin position="144"/>
        <end position="219"/>
    </location>
</feature>
<dbReference type="InterPro" id="IPR007624">
    <property type="entry name" value="RNA_pol_sigma70_r3"/>
</dbReference>
<keyword evidence="2" id="KW-0731">Sigma factor</keyword>
<dbReference type="Pfam" id="PF04539">
    <property type="entry name" value="Sigma70_r3"/>
    <property type="match status" value="1"/>
</dbReference>
<dbReference type="InterPro" id="IPR014284">
    <property type="entry name" value="RNA_pol_sigma-70_dom"/>
</dbReference>
<dbReference type="SUPFAM" id="SSF88659">
    <property type="entry name" value="Sigma3 and sigma4 domains of RNA polymerase sigma factors"/>
    <property type="match status" value="2"/>
</dbReference>
<dbReference type="PANTHER" id="PTHR30603:SF60">
    <property type="entry name" value="RNA POLYMERASE SIGMA FACTOR RPOD"/>
    <property type="match status" value="1"/>
</dbReference>
<comment type="caution">
    <text evidence="7">The sequence shown here is derived from an EMBL/GenBank/DDBJ whole genome shotgun (WGS) entry which is preliminary data.</text>
</comment>
<accession>X1IGI0</accession>
<dbReference type="GO" id="GO:0006352">
    <property type="term" value="P:DNA-templated transcription initiation"/>
    <property type="evidence" value="ECO:0007669"/>
    <property type="project" value="InterPro"/>
</dbReference>
<dbReference type="PRINTS" id="PR00046">
    <property type="entry name" value="SIGMA70FCT"/>
</dbReference>
<keyword evidence="4" id="KW-0804">Transcription</keyword>
<evidence type="ECO:0008006" key="8">
    <source>
        <dbReference type="Google" id="ProtNLM"/>
    </source>
</evidence>